<dbReference type="EMBL" id="VWSF01000003">
    <property type="protein sequence ID" value="KAA5548313.1"/>
    <property type="molecule type" value="Genomic_DNA"/>
</dbReference>
<accession>A0A5M6DLI6</accession>
<evidence type="ECO:0000313" key="3">
    <source>
        <dbReference type="Proteomes" id="UP000323426"/>
    </source>
</evidence>
<dbReference type="Pfam" id="PF09359">
    <property type="entry name" value="VTC"/>
    <property type="match status" value="1"/>
</dbReference>
<dbReference type="InterPro" id="IPR018966">
    <property type="entry name" value="VTC_domain"/>
</dbReference>
<gene>
    <name evidence="2" type="ORF">F0145_06185</name>
</gene>
<sequence length="233" mass="27570">MKSVNKKLGLDKFRYERKYLIEGISFAEVKLACQLHPKGFRPVFHPRTINNIYFDTFGFKHYADNVEGNQQRLKVRIRWYGNLFGEIKKPVLELKIKEGLLGIKKSYKLNPFVLDKNFSKDSILDALNRNDVPVQIKKDLASLQPAILNQYHRHYYLSFDRKFRITIDQKMNYHRISYHNPLFLENSHDRNTLIMELKYAHGADQEAREVSALFPFPLTKSSKYVQGLERLFL</sequence>
<dbReference type="RefSeq" id="WP_150087445.1">
    <property type="nucleotide sequence ID" value="NZ_VWSF01000003.1"/>
</dbReference>
<dbReference type="GO" id="GO:0006799">
    <property type="term" value="P:polyphosphate biosynthetic process"/>
    <property type="evidence" value="ECO:0007669"/>
    <property type="project" value="UniProtKB-ARBA"/>
</dbReference>
<dbReference type="AlphaFoldDB" id="A0A5M6DLI6"/>
<reference evidence="2 3" key="1">
    <citation type="submission" date="2019-09" db="EMBL/GenBank/DDBJ databases">
        <title>Genome sequence and assembly of Adhaeribacter sp.</title>
        <authorList>
            <person name="Chhetri G."/>
        </authorList>
    </citation>
    <scope>NUCLEOTIDE SEQUENCE [LARGE SCALE GENOMIC DNA]</scope>
    <source>
        <strain evidence="2 3">DK36</strain>
    </source>
</reference>
<dbReference type="InterPro" id="IPR042267">
    <property type="entry name" value="VTC_sf"/>
</dbReference>
<protein>
    <submittedName>
        <fullName evidence="2">VTC domain-containing protein</fullName>
    </submittedName>
</protein>
<comment type="caution">
    <text evidence="2">The sequence shown here is derived from an EMBL/GenBank/DDBJ whole genome shotgun (WGS) entry which is preliminary data.</text>
</comment>
<dbReference type="Gene3D" id="3.20.100.30">
    <property type="entry name" value="VTC, catalytic tunnel domain"/>
    <property type="match status" value="1"/>
</dbReference>
<name>A0A5M6DLI6_9BACT</name>
<dbReference type="Proteomes" id="UP000323426">
    <property type="component" value="Unassembled WGS sequence"/>
</dbReference>
<keyword evidence="3" id="KW-1185">Reference proteome</keyword>
<proteinExistence type="predicted"/>
<evidence type="ECO:0000313" key="2">
    <source>
        <dbReference type="EMBL" id="KAA5548313.1"/>
    </source>
</evidence>
<feature type="domain" description="VTC" evidence="1">
    <location>
        <begin position="13"/>
        <end position="232"/>
    </location>
</feature>
<organism evidence="2 3">
    <name type="scientific">Adhaeribacter rhizoryzae</name>
    <dbReference type="NCBI Taxonomy" id="2607907"/>
    <lineage>
        <taxon>Bacteria</taxon>
        <taxon>Pseudomonadati</taxon>
        <taxon>Bacteroidota</taxon>
        <taxon>Cytophagia</taxon>
        <taxon>Cytophagales</taxon>
        <taxon>Hymenobacteraceae</taxon>
        <taxon>Adhaeribacter</taxon>
    </lineage>
</organism>
<evidence type="ECO:0000259" key="1">
    <source>
        <dbReference type="Pfam" id="PF09359"/>
    </source>
</evidence>